<comment type="caution">
    <text evidence="1">The sequence shown here is derived from an EMBL/GenBank/DDBJ whole genome shotgun (WGS) entry which is preliminary data.</text>
</comment>
<sequence length="114" mass="12682">MPALGIRQLRSPRIRHDINPVLAGCRAISPIWIEIADKTRALPAQFLHLLTTAAHPADQSRRERTLDSHIQSSPTVLVPVKPNPARCIAQTRVPTFYNAAPQPTCCRVYPVCKL</sequence>
<organism evidence="1 2">
    <name type="scientific">Grifola frondosa</name>
    <name type="common">Maitake</name>
    <name type="synonym">Polyporus frondosus</name>
    <dbReference type="NCBI Taxonomy" id="5627"/>
    <lineage>
        <taxon>Eukaryota</taxon>
        <taxon>Fungi</taxon>
        <taxon>Dikarya</taxon>
        <taxon>Basidiomycota</taxon>
        <taxon>Agaricomycotina</taxon>
        <taxon>Agaricomycetes</taxon>
        <taxon>Polyporales</taxon>
        <taxon>Grifolaceae</taxon>
        <taxon>Grifola</taxon>
    </lineage>
</organism>
<dbReference type="AlphaFoldDB" id="A0A1C7LNQ5"/>
<name>A0A1C7LNQ5_GRIFR</name>
<evidence type="ECO:0000313" key="1">
    <source>
        <dbReference type="EMBL" id="OBZ66353.1"/>
    </source>
</evidence>
<dbReference type="Proteomes" id="UP000092993">
    <property type="component" value="Unassembled WGS sequence"/>
</dbReference>
<reference evidence="1 2" key="1">
    <citation type="submission" date="2016-03" db="EMBL/GenBank/DDBJ databases">
        <title>Whole genome sequencing of Grifola frondosa 9006-11.</title>
        <authorList>
            <person name="Min B."/>
            <person name="Park H."/>
            <person name="Kim J.-G."/>
            <person name="Cho H."/>
            <person name="Oh Y.-L."/>
            <person name="Kong W.-S."/>
            <person name="Choi I.-G."/>
        </authorList>
    </citation>
    <scope>NUCLEOTIDE SEQUENCE [LARGE SCALE GENOMIC DNA]</scope>
    <source>
        <strain evidence="1 2">9006-11</strain>
    </source>
</reference>
<proteinExistence type="predicted"/>
<gene>
    <name evidence="1" type="ORF">A0H81_13674</name>
</gene>
<accession>A0A1C7LNQ5</accession>
<keyword evidence="2" id="KW-1185">Reference proteome</keyword>
<dbReference type="EMBL" id="LUGG01000031">
    <property type="protein sequence ID" value="OBZ66353.1"/>
    <property type="molecule type" value="Genomic_DNA"/>
</dbReference>
<protein>
    <submittedName>
        <fullName evidence="1">Uncharacterized protein</fullName>
    </submittedName>
</protein>
<evidence type="ECO:0000313" key="2">
    <source>
        <dbReference type="Proteomes" id="UP000092993"/>
    </source>
</evidence>